<dbReference type="Proteomes" id="UP000243799">
    <property type="component" value="Unassembled WGS sequence"/>
</dbReference>
<evidence type="ECO:0008006" key="4">
    <source>
        <dbReference type="Google" id="ProtNLM"/>
    </source>
</evidence>
<protein>
    <recommendedName>
        <fullName evidence="4">Excreted virulence factor EspC, type VII ESX diderm</fullName>
    </recommendedName>
</protein>
<evidence type="ECO:0000256" key="1">
    <source>
        <dbReference type="SAM" id="MobiDB-lite"/>
    </source>
</evidence>
<dbReference type="EMBL" id="FOKG01000008">
    <property type="protein sequence ID" value="SFB31397.1"/>
    <property type="molecule type" value="Genomic_DNA"/>
</dbReference>
<keyword evidence="3" id="KW-1185">Reference proteome</keyword>
<feature type="region of interest" description="Disordered" evidence="1">
    <location>
        <begin position="72"/>
        <end position="104"/>
    </location>
</feature>
<sequence>MATFRIDAAAVGEYVSGIRRAADDLESAARVPRAGELTADAFGAVGRELGVHDAYFRAAEVLRSQLRAGGQALGSSSDALDEVVRKHSDGDDERAEDIRRAGRL</sequence>
<evidence type="ECO:0000313" key="3">
    <source>
        <dbReference type="Proteomes" id="UP000243799"/>
    </source>
</evidence>
<dbReference type="RefSeq" id="WP_143101834.1">
    <property type="nucleotide sequence ID" value="NZ_FOKG01000008.1"/>
</dbReference>
<evidence type="ECO:0000313" key="2">
    <source>
        <dbReference type="EMBL" id="SFB31397.1"/>
    </source>
</evidence>
<accession>A0A1I1A0Q6</accession>
<dbReference type="STRING" id="490629.SAMN05216266_10865"/>
<dbReference type="AlphaFoldDB" id="A0A1I1A0Q6"/>
<reference evidence="3" key="1">
    <citation type="submission" date="2016-10" db="EMBL/GenBank/DDBJ databases">
        <authorList>
            <person name="Varghese N."/>
            <person name="Submissions S."/>
        </authorList>
    </citation>
    <scope>NUCLEOTIDE SEQUENCE [LARGE SCALE GENOMIC DNA]</scope>
    <source>
        <strain evidence="3">CGMCC 4.3568</strain>
    </source>
</reference>
<gene>
    <name evidence="2" type="ORF">SAMN05216266_10865</name>
</gene>
<proteinExistence type="predicted"/>
<organism evidence="2 3">
    <name type="scientific">Amycolatopsis marina</name>
    <dbReference type="NCBI Taxonomy" id="490629"/>
    <lineage>
        <taxon>Bacteria</taxon>
        <taxon>Bacillati</taxon>
        <taxon>Actinomycetota</taxon>
        <taxon>Actinomycetes</taxon>
        <taxon>Pseudonocardiales</taxon>
        <taxon>Pseudonocardiaceae</taxon>
        <taxon>Amycolatopsis</taxon>
    </lineage>
</organism>
<dbReference type="OrthoDB" id="3695257at2"/>
<name>A0A1I1A0Q6_9PSEU</name>